<evidence type="ECO:0000256" key="4">
    <source>
        <dbReference type="ARBA" id="ARBA00022692"/>
    </source>
</evidence>
<comment type="subcellular location">
    <subcellularLocation>
        <location evidence="1">Cell membrane</location>
        <topology evidence="1">Multi-pass membrane protein</topology>
    </subcellularLocation>
</comment>
<reference evidence="9" key="3">
    <citation type="submission" date="2023-10" db="EMBL/GenBank/DDBJ databases">
        <authorList>
            <person name="Picardeau M."/>
            <person name="Thibeaux R."/>
        </authorList>
    </citation>
    <scope>NUCLEOTIDE SEQUENCE</scope>
    <source>
        <strain evidence="9">ATI7-C-A5</strain>
    </source>
</reference>
<protein>
    <submittedName>
        <fullName evidence="10">MFS transporter</fullName>
    </submittedName>
</protein>
<dbReference type="InterPro" id="IPR011701">
    <property type="entry name" value="MFS"/>
</dbReference>
<feature type="transmembrane region" description="Helical" evidence="7">
    <location>
        <begin position="211"/>
        <end position="229"/>
    </location>
</feature>
<feature type="transmembrane region" description="Helical" evidence="7">
    <location>
        <begin position="381"/>
        <end position="401"/>
    </location>
</feature>
<dbReference type="GO" id="GO:0005886">
    <property type="term" value="C:plasma membrane"/>
    <property type="evidence" value="ECO:0007669"/>
    <property type="project" value="UniProtKB-SubCell"/>
</dbReference>
<keyword evidence="5 7" id="KW-1133">Transmembrane helix</keyword>
<proteinExistence type="predicted"/>
<comment type="caution">
    <text evidence="10">The sequence shown here is derived from an EMBL/GenBank/DDBJ whole genome shotgun (WGS) entry which is preliminary data.</text>
</comment>
<reference evidence="10" key="1">
    <citation type="submission" date="2017-07" db="EMBL/GenBank/DDBJ databases">
        <title>Leptospira spp. isolated from tropical soils.</title>
        <authorList>
            <person name="Thibeaux R."/>
            <person name="Iraola G."/>
            <person name="Ferres I."/>
            <person name="Bierque E."/>
            <person name="Girault D."/>
            <person name="Soupe-Gilbert M.-E."/>
            <person name="Picardeau M."/>
            <person name="Goarant C."/>
        </authorList>
    </citation>
    <scope>NUCLEOTIDE SEQUENCE [LARGE SCALE GENOMIC DNA]</scope>
    <source>
        <strain evidence="10">ATI7-C-A5</strain>
    </source>
</reference>
<reference evidence="9 11" key="2">
    <citation type="journal article" date="2018" name="Microb. Genom.">
        <title>Deciphering the unexplored Leptospira diversity from soils uncovers genomic evolution to virulence.</title>
        <authorList>
            <person name="Thibeaux R."/>
            <person name="Iraola G."/>
            <person name="Ferres I."/>
            <person name="Bierque E."/>
            <person name="Girault D."/>
            <person name="Soupe-Gilbert M.E."/>
            <person name="Picardeau M."/>
            <person name="Goarant C."/>
        </authorList>
    </citation>
    <scope>NUCLEOTIDE SEQUENCE [LARGE SCALE GENOMIC DNA]</scope>
    <source>
        <strain evidence="9 11">ATI7-C-A5</strain>
    </source>
</reference>
<evidence type="ECO:0000256" key="5">
    <source>
        <dbReference type="ARBA" id="ARBA00022989"/>
    </source>
</evidence>
<feature type="domain" description="Major facilitator superfamily (MFS) profile" evidence="8">
    <location>
        <begin position="14"/>
        <end position="405"/>
    </location>
</feature>
<keyword evidence="3" id="KW-1003">Cell membrane</keyword>
<dbReference type="PANTHER" id="PTHR23517:SF3">
    <property type="entry name" value="INTEGRAL MEMBRANE TRANSPORT PROTEIN"/>
    <property type="match status" value="1"/>
</dbReference>
<dbReference type="RefSeq" id="WP_100765742.1">
    <property type="nucleotide sequence ID" value="NZ_NPEF02000013.1"/>
</dbReference>
<dbReference type="EMBL" id="NPEF02000013">
    <property type="protein sequence ID" value="MDV6236269.1"/>
    <property type="molecule type" value="Genomic_DNA"/>
</dbReference>
<dbReference type="InterPro" id="IPR036259">
    <property type="entry name" value="MFS_trans_sf"/>
</dbReference>
<dbReference type="AlphaFoldDB" id="A0A2N0B436"/>
<feature type="transmembrane region" description="Helical" evidence="7">
    <location>
        <begin position="343"/>
        <end position="361"/>
    </location>
</feature>
<dbReference type="OrthoDB" id="345014at2"/>
<feature type="transmembrane region" description="Helical" evidence="7">
    <location>
        <begin position="15"/>
        <end position="36"/>
    </location>
</feature>
<feature type="transmembrane region" description="Helical" evidence="7">
    <location>
        <begin position="172"/>
        <end position="190"/>
    </location>
</feature>
<evidence type="ECO:0000313" key="9">
    <source>
        <dbReference type="EMBL" id="MDV6236269.1"/>
    </source>
</evidence>
<feature type="transmembrane region" description="Helical" evidence="7">
    <location>
        <begin position="309"/>
        <end position="331"/>
    </location>
</feature>
<evidence type="ECO:0000256" key="1">
    <source>
        <dbReference type="ARBA" id="ARBA00004651"/>
    </source>
</evidence>
<gene>
    <name evidence="9" type="ORF">CH379_011600</name>
    <name evidence="10" type="ORF">CH379_19365</name>
</gene>
<sequence length="409" mass="44607">MNPSLPKDKPKKRSVYFLPGAVFLAMLPVTMIVPVFKEIVKDRFQSGNEEVAWFLSVAMLGSFFFSPIAGFLSDYFGTRKRIIILFCFIDAVLLGSLPYADSLGLLLTLRFLEGGAHVFVIGLLFAAVADAEHSDPNGRPSNGALMGWSGMLLSLGGAVGISLGFLGKQDPYLPFRVGPCILLFLAFIVYRFVPEETSLRRKDKISWKQSGLVFLSHPLLLFPLAFQFLDRFTSGYFMSSLNLRLREEFFLNASETGRLLSLVFLPMALLSYPAIRLSKKTGKYFPVAFGSLIYGTALALSGMSRSVPWITVSLLFCGLGAGLMFATSLRLASSLCGKENNGIVMSALTGIGSLGFFLGPISSVGIDRVSKTFVPELGSSLTALLFGTAQILIVLISVPFYKILNRKAD</sequence>
<feature type="transmembrane region" description="Helical" evidence="7">
    <location>
        <begin position="284"/>
        <end position="303"/>
    </location>
</feature>
<evidence type="ECO:0000313" key="10">
    <source>
        <dbReference type="EMBL" id="PJZ91312.1"/>
    </source>
</evidence>
<feature type="transmembrane region" description="Helical" evidence="7">
    <location>
        <begin position="143"/>
        <end position="166"/>
    </location>
</feature>
<keyword evidence="2" id="KW-0813">Transport</keyword>
<evidence type="ECO:0000259" key="8">
    <source>
        <dbReference type="PROSITE" id="PS50850"/>
    </source>
</evidence>
<dbReference type="Gene3D" id="1.20.1250.20">
    <property type="entry name" value="MFS general substrate transporter like domains"/>
    <property type="match status" value="2"/>
</dbReference>
<keyword evidence="4 7" id="KW-0812">Transmembrane</keyword>
<keyword evidence="6 7" id="KW-0472">Membrane</keyword>
<dbReference type="EMBL" id="NPEF01000313">
    <property type="protein sequence ID" value="PJZ91312.1"/>
    <property type="molecule type" value="Genomic_DNA"/>
</dbReference>
<dbReference type="InterPro" id="IPR050171">
    <property type="entry name" value="MFS_Transporters"/>
</dbReference>
<dbReference type="Proteomes" id="UP000232122">
    <property type="component" value="Unassembled WGS sequence"/>
</dbReference>
<evidence type="ECO:0000256" key="2">
    <source>
        <dbReference type="ARBA" id="ARBA00022448"/>
    </source>
</evidence>
<evidence type="ECO:0000313" key="11">
    <source>
        <dbReference type="Proteomes" id="UP000232122"/>
    </source>
</evidence>
<organism evidence="10">
    <name type="scientific">Leptospira ellisii</name>
    <dbReference type="NCBI Taxonomy" id="2023197"/>
    <lineage>
        <taxon>Bacteria</taxon>
        <taxon>Pseudomonadati</taxon>
        <taxon>Spirochaetota</taxon>
        <taxon>Spirochaetia</taxon>
        <taxon>Leptospirales</taxon>
        <taxon>Leptospiraceae</taxon>
        <taxon>Leptospira</taxon>
    </lineage>
</organism>
<evidence type="ECO:0000256" key="3">
    <source>
        <dbReference type="ARBA" id="ARBA00022475"/>
    </source>
</evidence>
<dbReference type="InterPro" id="IPR020846">
    <property type="entry name" value="MFS_dom"/>
</dbReference>
<dbReference type="PROSITE" id="PS50850">
    <property type="entry name" value="MFS"/>
    <property type="match status" value="1"/>
</dbReference>
<dbReference type="SUPFAM" id="SSF103473">
    <property type="entry name" value="MFS general substrate transporter"/>
    <property type="match status" value="1"/>
</dbReference>
<keyword evidence="11" id="KW-1185">Reference proteome</keyword>
<evidence type="ECO:0000256" key="7">
    <source>
        <dbReference type="SAM" id="Phobius"/>
    </source>
</evidence>
<evidence type="ECO:0000256" key="6">
    <source>
        <dbReference type="ARBA" id="ARBA00023136"/>
    </source>
</evidence>
<dbReference type="Pfam" id="PF07690">
    <property type="entry name" value="MFS_1"/>
    <property type="match status" value="1"/>
</dbReference>
<name>A0A2N0B436_9LEPT</name>
<feature type="transmembrane region" description="Helical" evidence="7">
    <location>
        <begin position="51"/>
        <end position="70"/>
    </location>
</feature>
<dbReference type="GO" id="GO:0022857">
    <property type="term" value="F:transmembrane transporter activity"/>
    <property type="evidence" value="ECO:0007669"/>
    <property type="project" value="InterPro"/>
</dbReference>
<feature type="transmembrane region" description="Helical" evidence="7">
    <location>
        <begin position="111"/>
        <end position="131"/>
    </location>
</feature>
<feature type="transmembrane region" description="Helical" evidence="7">
    <location>
        <begin position="82"/>
        <end position="99"/>
    </location>
</feature>
<accession>A0A2N0B436</accession>
<dbReference type="PANTHER" id="PTHR23517">
    <property type="entry name" value="RESISTANCE PROTEIN MDTM, PUTATIVE-RELATED-RELATED"/>
    <property type="match status" value="1"/>
</dbReference>